<feature type="compositionally biased region" description="Basic and acidic residues" evidence="1">
    <location>
        <begin position="146"/>
        <end position="161"/>
    </location>
</feature>
<dbReference type="EMBL" id="LAZR01043820">
    <property type="protein sequence ID" value="KKL06171.1"/>
    <property type="molecule type" value="Genomic_DNA"/>
</dbReference>
<dbReference type="SUPFAM" id="SSF54060">
    <property type="entry name" value="His-Me finger endonucleases"/>
    <property type="match status" value="1"/>
</dbReference>
<protein>
    <recommendedName>
        <fullName evidence="2">HNH nuclease domain-containing protein</fullName>
    </recommendedName>
</protein>
<comment type="caution">
    <text evidence="3">The sequence shown here is derived from an EMBL/GenBank/DDBJ whole genome shotgun (WGS) entry which is preliminary data.</text>
</comment>
<proteinExistence type="predicted"/>
<dbReference type="Gene3D" id="3.90.75.20">
    <property type="match status" value="1"/>
</dbReference>
<evidence type="ECO:0000256" key="1">
    <source>
        <dbReference type="SAM" id="MobiDB-lite"/>
    </source>
</evidence>
<dbReference type="InterPro" id="IPR044925">
    <property type="entry name" value="His-Me_finger_sf"/>
</dbReference>
<evidence type="ECO:0000313" key="3">
    <source>
        <dbReference type="EMBL" id="KKL06171.1"/>
    </source>
</evidence>
<organism evidence="3">
    <name type="scientific">marine sediment metagenome</name>
    <dbReference type="NCBI Taxonomy" id="412755"/>
    <lineage>
        <taxon>unclassified sequences</taxon>
        <taxon>metagenomes</taxon>
        <taxon>ecological metagenomes</taxon>
    </lineage>
</organism>
<gene>
    <name evidence="3" type="ORF">LCGC14_2598710</name>
</gene>
<sequence>MPRIGEIKSPREINKRSTRRHIWTACEDCGKARWVELHKGKPRCRLCRRCAGIMFAKATRPRGEKAAGYKGGRVIHSGGYIQILLQPDDFFYSMTSKHSPYVMEHRLVMAKHLGRCLQLWELVHHKNGIRDDNRIANLKLTTAGSHSREHSKGYGDGHRQGYQDGLKLALRIEDSPESASQSS</sequence>
<dbReference type="InterPro" id="IPR003615">
    <property type="entry name" value="HNH_nuc"/>
</dbReference>
<reference evidence="3" key="1">
    <citation type="journal article" date="2015" name="Nature">
        <title>Complex archaea that bridge the gap between prokaryotes and eukaryotes.</title>
        <authorList>
            <person name="Spang A."/>
            <person name="Saw J.H."/>
            <person name="Jorgensen S.L."/>
            <person name="Zaremba-Niedzwiedzka K."/>
            <person name="Martijn J."/>
            <person name="Lind A.E."/>
            <person name="van Eijk R."/>
            <person name="Schleper C."/>
            <person name="Guy L."/>
            <person name="Ettema T.J."/>
        </authorList>
    </citation>
    <scope>NUCLEOTIDE SEQUENCE</scope>
</reference>
<dbReference type="AlphaFoldDB" id="A0A0F9CKC9"/>
<feature type="region of interest" description="Disordered" evidence="1">
    <location>
        <begin position="142"/>
        <end position="161"/>
    </location>
</feature>
<accession>A0A0F9CKC9</accession>
<evidence type="ECO:0000259" key="2">
    <source>
        <dbReference type="Pfam" id="PF13392"/>
    </source>
</evidence>
<name>A0A0F9CKC9_9ZZZZ</name>
<feature type="domain" description="HNH nuclease" evidence="2">
    <location>
        <begin position="105"/>
        <end position="148"/>
    </location>
</feature>
<dbReference type="Pfam" id="PF13392">
    <property type="entry name" value="HNH_3"/>
    <property type="match status" value="1"/>
</dbReference>